<dbReference type="GO" id="GO:0080041">
    <property type="term" value="F:ADP-ribose pyrophosphohydrolase activity"/>
    <property type="evidence" value="ECO:0000318"/>
    <property type="project" value="GO_Central"/>
</dbReference>
<keyword evidence="5" id="KW-1185">Reference proteome</keyword>
<dbReference type="SUPFAM" id="SSF55811">
    <property type="entry name" value="Nudix"/>
    <property type="match status" value="1"/>
</dbReference>
<dbReference type="PANTHER" id="PTHR11839:SF18">
    <property type="entry name" value="NUDIX HYDROLASE DOMAIN-CONTAINING PROTEIN"/>
    <property type="match status" value="1"/>
</dbReference>
<dbReference type="STRING" id="105231.A0A1Y1HML8"/>
<evidence type="ECO:0000313" key="5">
    <source>
        <dbReference type="Proteomes" id="UP000054558"/>
    </source>
</evidence>
<dbReference type="AlphaFoldDB" id="A0A1Y1HML8"/>
<evidence type="ECO:0000259" key="3">
    <source>
        <dbReference type="PROSITE" id="PS51462"/>
    </source>
</evidence>
<dbReference type="PANTHER" id="PTHR11839">
    <property type="entry name" value="UDP/ADP-SUGAR PYROPHOSPHATASE"/>
    <property type="match status" value="1"/>
</dbReference>
<dbReference type="OMA" id="GCDEFIP"/>
<dbReference type="CDD" id="cd03424">
    <property type="entry name" value="NUDIX_ADPRase_Nudt5_UGPPase_Nudt14"/>
    <property type="match status" value="1"/>
</dbReference>
<evidence type="ECO:0000256" key="1">
    <source>
        <dbReference type="ARBA" id="ARBA00001946"/>
    </source>
</evidence>
<dbReference type="OrthoDB" id="2019870at2759"/>
<gene>
    <name evidence="4" type="ORF">KFL_000130200</name>
</gene>
<reference evidence="4 5" key="1">
    <citation type="journal article" date="2014" name="Nat. Commun.">
        <title>Klebsormidium flaccidum genome reveals primary factors for plant terrestrial adaptation.</title>
        <authorList>
            <person name="Hori K."/>
            <person name="Maruyama F."/>
            <person name="Fujisawa T."/>
            <person name="Togashi T."/>
            <person name="Yamamoto N."/>
            <person name="Seo M."/>
            <person name="Sato S."/>
            <person name="Yamada T."/>
            <person name="Mori H."/>
            <person name="Tajima N."/>
            <person name="Moriyama T."/>
            <person name="Ikeuchi M."/>
            <person name="Watanabe M."/>
            <person name="Wada H."/>
            <person name="Kobayashi K."/>
            <person name="Saito M."/>
            <person name="Masuda T."/>
            <person name="Sasaki-Sekimoto Y."/>
            <person name="Mashiguchi K."/>
            <person name="Awai K."/>
            <person name="Shimojima M."/>
            <person name="Masuda S."/>
            <person name="Iwai M."/>
            <person name="Nobusawa T."/>
            <person name="Narise T."/>
            <person name="Kondo S."/>
            <person name="Saito H."/>
            <person name="Sato R."/>
            <person name="Murakawa M."/>
            <person name="Ihara Y."/>
            <person name="Oshima-Yamada Y."/>
            <person name="Ohtaka K."/>
            <person name="Satoh M."/>
            <person name="Sonobe K."/>
            <person name="Ishii M."/>
            <person name="Ohtani R."/>
            <person name="Kanamori-Sato M."/>
            <person name="Honoki R."/>
            <person name="Miyazaki D."/>
            <person name="Mochizuki H."/>
            <person name="Umetsu J."/>
            <person name="Higashi K."/>
            <person name="Shibata D."/>
            <person name="Kamiya Y."/>
            <person name="Sato N."/>
            <person name="Nakamura Y."/>
            <person name="Tabata S."/>
            <person name="Ida S."/>
            <person name="Kurokawa K."/>
            <person name="Ohta H."/>
        </authorList>
    </citation>
    <scope>NUCLEOTIDE SEQUENCE [LARGE SCALE GENOMIC DNA]</scope>
    <source>
        <strain evidence="4 5">NIES-2285</strain>
    </source>
</reference>
<dbReference type="PROSITE" id="PS51462">
    <property type="entry name" value="NUDIX"/>
    <property type="match status" value="1"/>
</dbReference>
<dbReference type="InterPro" id="IPR000086">
    <property type="entry name" value="NUDIX_hydrolase_dom"/>
</dbReference>
<dbReference type="FunFam" id="3.90.79.10:FF:000050">
    <property type="entry name" value="Nudix hydrolase 14 chloroplastic"/>
    <property type="match status" value="1"/>
</dbReference>
<feature type="domain" description="Nudix hydrolase" evidence="3">
    <location>
        <begin position="211"/>
        <end position="364"/>
    </location>
</feature>
<sequence length="381" mass="40506">MCRSLALAGLRLQPLSQLGSLSATVESLICGGAAEKRAIQTEVHTSSQHCPETASDWNFQLQRASKPRRSAFGSCVNFYSQHYVRQKATPSFAKRTFAAMATAPGPSPNPPSITIKVPPRDDSVPVNGVVGLSESDLDAAVNSVPFQQWLKALGSKSGLLTLGGNGGARVSLRSVLVQSVDHFGKRVGFVKFKAEVVDEATGKTLPGIVFARGGAVGILMLLKAEGRTWAVLTEQARVPVGRALKELPAGMLDDDEGDFSGTAAKEVEEEVGIHIKGSDLVDLTALLDESTGRRMLPSPGGSDEEIGLMLYRAKVDAKVIKDLQGKQTGLQDHGELIQLVVVPYEDLWKSTADSKALAAIALYENASRRGLLPPAPNAESQ</sequence>
<dbReference type="GO" id="GO:0080042">
    <property type="term" value="F:ADP-glucose pyrophosphohydrolase activity"/>
    <property type="evidence" value="ECO:0000318"/>
    <property type="project" value="GO_Central"/>
</dbReference>
<keyword evidence="2 4" id="KW-0378">Hydrolase</keyword>
<comment type="cofactor">
    <cofactor evidence="1">
        <name>Mg(2+)</name>
        <dbReference type="ChEBI" id="CHEBI:18420"/>
    </cofactor>
</comment>
<dbReference type="Pfam" id="PF00293">
    <property type="entry name" value="NUDIX"/>
    <property type="match status" value="1"/>
</dbReference>
<dbReference type="EMBL" id="DF236962">
    <property type="protein sequence ID" value="GAQ78439.1"/>
    <property type="molecule type" value="Genomic_DNA"/>
</dbReference>
<dbReference type="GO" id="GO:0019693">
    <property type="term" value="P:ribose phosphate metabolic process"/>
    <property type="evidence" value="ECO:0000318"/>
    <property type="project" value="GO_Central"/>
</dbReference>
<evidence type="ECO:0000313" key="4">
    <source>
        <dbReference type="EMBL" id="GAQ78439.1"/>
    </source>
</evidence>
<dbReference type="GO" id="GO:0006753">
    <property type="term" value="P:nucleoside phosphate metabolic process"/>
    <property type="evidence" value="ECO:0000318"/>
    <property type="project" value="GO_Central"/>
</dbReference>
<evidence type="ECO:0000256" key="2">
    <source>
        <dbReference type="ARBA" id="ARBA00022801"/>
    </source>
</evidence>
<name>A0A1Y1HML8_KLENI</name>
<dbReference type="InterPro" id="IPR015797">
    <property type="entry name" value="NUDIX_hydrolase-like_dom_sf"/>
</dbReference>
<dbReference type="Gene3D" id="3.90.79.10">
    <property type="entry name" value="Nucleoside Triphosphate Pyrophosphohydrolase"/>
    <property type="match status" value="1"/>
</dbReference>
<organism evidence="4 5">
    <name type="scientific">Klebsormidium nitens</name>
    <name type="common">Green alga</name>
    <name type="synonym">Ulothrix nitens</name>
    <dbReference type="NCBI Taxonomy" id="105231"/>
    <lineage>
        <taxon>Eukaryota</taxon>
        <taxon>Viridiplantae</taxon>
        <taxon>Streptophyta</taxon>
        <taxon>Klebsormidiophyceae</taxon>
        <taxon>Klebsormidiales</taxon>
        <taxon>Klebsormidiaceae</taxon>
        <taxon>Klebsormidium</taxon>
    </lineage>
</organism>
<protein>
    <submittedName>
        <fullName evidence="4">Nucleoside diphosphate-sugar hydrolase of the MutT (NUDIX) family</fullName>
    </submittedName>
</protein>
<accession>A0A1Y1HML8</accession>
<proteinExistence type="predicted"/>
<dbReference type="Proteomes" id="UP000054558">
    <property type="component" value="Unassembled WGS sequence"/>
</dbReference>